<dbReference type="Proteomes" id="UP000011081">
    <property type="component" value="Unassembled WGS sequence"/>
</dbReference>
<gene>
    <name evidence="1" type="ORF">VCUG_01378</name>
</gene>
<protein>
    <submittedName>
        <fullName evidence="1">Uncharacterized protein</fullName>
    </submittedName>
</protein>
<dbReference type="HOGENOM" id="CLU_1125243_0_0_1"/>
<dbReference type="RefSeq" id="XP_008074398.1">
    <property type="nucleotide sequence ID" value="XM_008076207.1"/>
</dbReference>
<evidence type="ECO:0000313" key="1">
    <source>
        <dbReference type="EMBL" id="ELA47105.1"/>
    </source>
</evidence>
<dbReference type="GeneID" id="19879256"/>
<sequence>MHDFDRKICWKCHTGINDNHIIDNLMEDTPFSFLSCVGCSANEFMIKEKLNSESNRGIDIRYEIRNDNDLDNFVFLNSDSVIKITKNRFTYHYSKSETIYTTMGRLLRKVISDLQYYLNIEIKNSECEIKEKLWNHLDDDDKMYDDALLEYEDSSFEDGDIYFCNDEASNVNSVYSSSFFEGMERSEIAKFNHRNLDQIVKDKCCELFIVDFEGVSRIFGAEGFSNEMAYDNIDVLNGKNVHHSWLQ</sequence>
<organism evidence="1 2">
    <name type="scientific">Vavraia culicis (isolate floridensis)</name>
    <name type="common">Microsporidian parasite</name>
    <dbReference type="NCBI Taxonomy" id="948595"/>
    <lineage>
        <taxon>Eukaryota</taxon>
        <taxon>Fungi</taxon>
        <taxon>Fungi incertae sedis</taxon>
        <taxon>Microsporidia</taxon>
        <taxon>Pleistophoridae</taxon>
        <taxon>Vavraia</taxon>
    </lineage>
</organism>
<reference evidence="2" key="1">
    <citation type="submission" date="2011-03" db="EMBL/GenBank/DDBJ databases">
        <title>The genome sequence of Vavraia culicis strain floridensis.</title>
        <authorList>
            <consortium name="The Broad Institute Genome Sequencing Platform"/>
            <person name="Cuomo C."/>
            <person name="Becnel J."/>
            <person name="Sanscrainte N."/>
            <person name="Young S.K."/>
            <person name="Zeng Q."/>
            <person name="Gargeya S."/>
            <person name="Fitzgerald M."/>
            <person name="Haas B."/>
            <person name="Abouelleil A."/>
            <person name="Alvarado L."/>
            <person name="Arachchi H.M."/>
            <person name="Berlin A."/>
            <person name="Chapman S.B."/>
            <person name="Gearin G."/>
            <person name="Goldberg J."/>
            <person name="Griggs A."/>
            <person name="Gujja S."/>
            <person name="Hansen M."/>
            <person name="Heiman D."/>
            <person name="Howarth C."/>
            <person name="Larimer J."/>
            <person name="Lui A."/>
            <person name="MacDonald P.J.P."/>
            <person name="McCowen C."/>
            <person name="Montmayeur A."/>
            <person name="Murphy C."/>
            <person name="Neiman D."/>
            <person name="Pearson M."/>
            <person name="Priest M."/>
            <person name="Roberts A."/>
            <person name="Saif S."/>
            <person name="Shea T."/>
            <person name="Sisk P."/>
            <person name="Stolte C."/>
            <person name="Sykes S."/>
            <person name="Wortman J."/>
            <person name="Nusbaum C."/>
            <person name="Birren B."/>
        </authorList>
    </citation>
    <scope>NUCLEOTIDE SEQUENCE [LARGE SCALE GENOMIC DNA]</scope>
    <source>
        <strain evidence="2">floridensis</strain>
    </source>
</reference>
<accession>L2GVH9</accession>
<dbReference type="VEuPathDB" id="MicrosporidiaDB:VCUG_01378"/>
<name>L2GVH9_VAVCU</name>
<dbReference type="EMBL" id="GL877424">
    <property type="protein sequence ID" value="ELA47105.1"/>
    <property type="molecule type" value="Genomic_DNA"/>
</dbReference>
<keyword evidence="2" id="KW-1185">Reference proteome</keyword>
<dbReference type="OrthoDB" id="10356095at2759"/>
<dbReference type="InParanoid" id="L2GVH9"/>
<dbReference type="AlphaFoldDB" id="L2GVH9"/>
<proteinExistence type="predicted"/>
<evidence type="ECO:0000313" key="2">
    <source>
        <dbReference type="Proteomes" id="UP000011081"/>
    </source>
</evidence>
<dbReference type="OMA" id="FFEGMER"/>